<gene>
    <name evidence="2" type="ORF">BDV95DRAFT_672241</name>
</gene>
<sequence>MPTTYQNLGHLRHSHRNANLAATAVEQGNLHSYRGYSTSPIYSGELSLSAGMNSGRRYPLPDAVYQDSGEHHQEARTVSRLSAPFRAEEHYPPTALSRMSASSWVHQQPQQPSHPLLPEMTSNPLPRSVDEILVSERQEQSHFIPTPHYGPNSVSIAGAESNYTPNPSGPQLGRRPKVGDQLLIVLKAPDSPPPRRTSSMSAMNQSFSLAPTASRSRRLRLKNSITRQFTCFVVSLQSHRQASASLTLALGTDHIHHHVPPHCAYTTPHVSPIKKTHHALYHSSLKQSIHTEPCLEILQTQPNPSEAPRKETNPQVQNKMTYTAYTPAPHNTTYGVSAPGHWIRRAHAKMGVPGTFGERYWPGKPMYMHQASTTTTSQVAVRNTQARFTYEPHELEASVVEPQTGGGGGGAFSIPQLGADALTPDTAHSSAPPAVVDAVPASPATLRAQTTQAEAAVQSFRRDEGFRSLAEYRVSRRRRRVSRFRLRSNLRRNVRRLATAHLDYYMGIEGVNQANWSRRLRAAAFVERVTTWT</sequence>
<name>A0A7C8M258_9PLEO</name>
<feature type="region of interest" description="Disordered" evidence="1">
    <location>
        <begin position="143"/>
        <end position="176"/>
    </location>
</feature>
<organism evidence="2 3">
    <name type="scientific">Massariosphaeria phaeospora</name>
    <dbReference type="NCBI Taxonomy" id="100035"/>
    <lineage>
        <taxon>Eukaryota</taxon>
        <taxon>Fungi</taxon>
        <taxon>Dikarya</taxon>
        <taxon>Ascomycota</taxon>
        <taxon>Pezizomycotina</taxon>
        <taxon>Dothideomycetes</taxon>
        <taxon>Pleosporomycetidae</taxon>
        <taxon>Pleosporales</taxon>
        <taxon>Pleosporales incertae sedis</taxon>
        <taxon>Massariosphaeria</taxon>
    </lineage>
</organism>
<proteinExistence type="predicted"/>
<evidence type="ECO:0000313" key="2">
    <source>
        <dbReference type="EMBL" id="KAF2865898.1"/>
    </source>
</evidence>
<feature type="compositionally biased region" description="Polar residues" evidence="1">
    <location>
        <begin position="196"/>
        <end position="211"/>
    </location>
</feature>
<accession>A0A7C8M258</accession>
<keyword evidence="3" id="KW-1185">Reference proteome</keyword>
<reference evidence="2 3" key="1">
    <citation type="submission" date="2020-01" db="EMBL/GenBank/DDBJ databases">
        <authorList>
            <consortium name="DOE Joint Genome Institute"/>
            <person name="Haridas S."/>
            <person name="Albert R."/>
            <person name="Binder M."/>
            <person name="Bloem J."/>
            <person name="Labutti K."/>
            <person name="Salamov A."/>
            <person name="Andreopoulos B."/>
            <person name="Baker S.E."/>
            <person name="Barry K."/>
            <person name="Bills G."/>
            <person name="Bluhm B.H."/>
            <person name="Cannon C."/>
            <person name="Castanera R."/>
            <person name="Culley D.E."/>
            <person name="Daum C."/>
            <person name="Ezra D."/>
            <person name="Gonzalez J.B."/>
            <person name="Henrissat B."/>
            <person name="Kuo A."/>
            <person name="Liang C."/>
            <person name="Lipzen A."/>
            <person name="Lutzoni F."/>
            <person name="Magnuson J."/>
            <person name="Mondo S."/>
            <person name="Nolan M."/>
            <person name="Ohm R."/>
            <person name="Pangilinan J."/>
            <person name="Park H.-J.H."/>
            <person name="Ramirez L."/>
            <person name="Alfaro M."/>
            <person name="Sun H."/>
            <person name="Tritt A."/>
            <person name="Yoshinaga Y."/>
            <person name="Zwiers L.-H.L."/>
            <person name="Turgeon B.G."/>
            <person name="Goodwin S.B."/>
            <person name="Spatafora J.W."/>
            <person name="Crous P.W."/>
            <person name="Grigoriev I.V."/>
        </authorList>
    </citation>
    <scope>NUCLEOTIDE SEQUENCE [LARGE SCALE GENOMIC DNA]</scope>
    <source>
        <strain evidence="2 3">CBS 611.86</strain>
    </source>
</reference>
<dbReference type="Proteomes" id="UP000481861">
    <property type="component" value="Unassembled WGS sequence"/>
</dbReference>
<feature type="region of interest" description="Disordered" evidence="1">
    <location>
        <begin position="400"/>
        <end position="434"/>
    </location>
</feature>
<protein>
    <submittedName>
        <fullName evidence="2">Uncharacterized protein</fullName>
    </submittedName>
</protein>
<dbReference type="AlphaFoldDB" id="A0A7C8M258"/>
<evidence type="ECO:0000256" key="1">
    <source>
        <dbReference type="SAM" id="MobiDB-lite"/>
    </source>
</evidence>
<dbReference type="EMBL" id="JAADJZ010000030">
    <property type="protein sequence ID" value="KAF2865898.1"/>
    <property type="molecule type" value="Genomic_DNA"/>
</dbReference>
<evidence type="ECO:0000313" key="3">
    <source>
        <dbReference type="Proteomes" id="UP000481861"/>
    </source>
</evidence>
<feature type="region of interest" description="Disordered" evidence="1">
    <location>
        <begin position="188"/>
        <end position="211"/>
    </location>
</feature>
<comment type="caution">
    <text evidence="2">The sequence shown here is derived from an EMBL/GenBank/DDBJ whole genome shotgun (WGS) entry which is preliminary data.</text>
</comment>